<evidence type="ECO:0000256" key="1">
    <source>
        <dbReference type="ARBA" id="ARBA00022737"/>
    </source>
</evidence>
<dbReference type="Pfam" id="PF07719">
    <property type="entry name" value="TPR_2"/>
    <property type="match status" value="1"/>
</dbReference>
<dbReference type="PROSITE" id="PS50005">
    <property type="entry name" value="TPR"/>
    <property type="match status" value="1"/>
</dbReference>
<keyword evidence="4" id="KW-1133">Transmembrane helix</keyword>
<dbReference type="PANTHER" id="PTHR44943:SF8">
    <property type="entry name" value="TPR REPEAT-CONTAINING PROTEIN MJ0263"/>
    <property type="match status" value="1"/>
</dbReference>
<feature type="repeat" description="TPR" evidence="3">
    <location>
        <begin position="235"/>
        <end position="268"/>
    </location>
</feature>
<reference evidence="5" key="2">
    <citation type="journal article" date="2021" name="Microbiome">
        <title>Successional dynamics and alternative stable states in a saline activated sludge microbial community over 9 years.</title>
        <authorList>
            <person name="Wang Y."/>
            <person name="Ye J."/>
            <person name="Ju F."/>
            <person name="Liu L."/>
            <person name="Boyd J.A."/>
            <person name="Deng Y."/>
            <person name="Parks D.H."/>
            <person name="Jiang X."/>
            <person name="Yin X."/>
            <person name="Woodcroft B.J."/>
            <person name="Tyson G.W."/>
            <person name="Hugenholtz P."/>
            <person name="Polz M.F."/>
            <person name="Zhang T."/>
        </authorList>
    </citation>
    <scope>NUCLEOTIDE SEQUENCE</scope>
    <source>
        <strain evidence="5">HKST-UBA17</strain>
    </source>
</reference>
<evidence type="ECO:0000256" key="2">
    <source>
        <dbReference type="ARBA" id="ARBA00022803"/>
    </source>
</evidence>
<keyword evidence="4" id="KW-0812">Transmembrane</keyword>
<feature type="transmembrane region" description="Helical" evidence="4">
    <location>
        <begin position="14"/>
        <end position="34"/>
    </location>
</feature>
<dbReference type="Gene3D" id="1.25.40.10">
    <property type="entry name" value="Tetratricopeptide repeat domain"/>
    <property type="match status" value="2"/>
</dbReference>
<keyword evidence="2 3" id="KW-0802">TPR repeat</keyword>
<comment type="caution">
    <text evidence="5">The sequence shown here is derived from an EMBL/GenBank/DDBJ whole genome shotgun (WGS) entry which is preliminary data.</text>
</comment>
<dbReference type="SUPFAM" id="SSF81901">
    <property type="entry name" value="HCP-like"/>
    <property type="match status" value="1"/>
</dbReference>
<dbReference type="Proteomes" id="UP000741282">
    <property type="component" value="Unassembled WGS sequence"/>
</dbReference>
<sequence length="450" mass="51532">MNSKLQEFIKDRKLLLILFGLLLLLIVGLVLLIWQRGRFDEDSYRSALTEARTEFEAGNYSKAMSLYLDASEIAQTEVDPYKGIVDILGRKGYYKEATELISDVSTGITTPESATLYEILATAQQARMDYSEGFQSASRAYSEDPNPTRALLATQLAIQADQLEQVSTFVTDIPEGLNADVTQLWVFYTNDIDKDLDDVDLYSVVNNSRTFILSGYPALARSLLGKFEEGMENYWEGLYYLGRAYYDLDEYEEALNRFEKAISLGSDDNVLYLYLARTYSVLGQTSSAYEIYERSIAFSDDTEGLEILDEYISLLVDDAQFNRALDIIDDFAESNRTKLLFMRVYSAWENWEEYTVYVESFDMTTAGSSEKEEYLRSVLDYRLLVEKDLTGVDDMIAILEKEFKDPPLTAYYKGLRARVLEDDAEAKRFFEEAVDRDLEGEISDLAKRFI</sequence>
<dbReference type="PANTHER" id="PTHR44943">
    <property type="entry name" value="CELLULOSE SYNTHASE OPERON PROTEIN C"/>
    <property type="match status" value="1"/>
</dbReference>
<dbReference type="InterPro" id="IPR051685">
    <property type="entry name" value="Ycf3/AcsC/BcsC/TPR_MFPF"/>
</dbReference>
<organism evidence="5 6">
    <name type="scientific">Candidatus Dojkabacteria bacterium</name>
    <dbReference type="NCBI Taxonomy" id="2099670"/>
    <lineage>
        <taxon>Bacteria</taxon>
        <taxon>Candidatus Dojkabacteria</taxon>
    </lineage>
</organism>
<keyword evidence="4" id="KW-0472">Membrane</keyword>
<dbReference type="PROSITE" id="PS50293">
    <property type="entry name" value="TPR_REGION"/>
    <property type="match status" value="1"/>
</dbReference>
<accession>A0A955KY75</accession>
<dbReference type="InterPro" id="IPR011990">
    <property type="entry name" value="TPR-like_helical_dom_sf"/>
</dbReference>
<dbReference type="AlphaFoldDB" id="A0A955KY75"/>
<protein>
    <submittedName>
        <fullName evidence="5">Tetratricopeptide repeat protein</fullName>
    </submittedName>
</protein>
<evidence type="ECO:0000256" key="4">
    <source>
        <dbReference type="SAM" id="Phobius"/>
    </source>
</evidence>
<evidence type="ECO:0000313" key="6">
    <source>
        <dbReference type="Proteomes" id="UP000741282"/>
    </source>
</evidence>
<dbReference type="EMBL" id="JAGQLN010000010">
    <property type="protein sequence ID" value="MCA9376906.1"/>
    <property type="molecule type" value="Genomic_DNA"/>
</dbReference>
<proteinExistence type="predicted"/>
<name>A0A955KY75_9BACT</name>
<reference evidence="5" key="1">
    <citation type="submission" date="2020-04" db="EMBL/GenBank/DDBJ databases">
        <authorList>
            <person name="Zhang T."/>
        </authorList>
    </citation>
    <scope>NUCLEOTIDE SEQUENCE</scope>
    <source>
        <strain evidence="5">HKST-UBA17</strain>
    </source>
</reference>
<dbReference type="InterPro" id="IPR019734">
    <property type="entry name" value="TPR_rpt"/>
</dbReference>
<keyword evidence="1" id="KW-0677">Repeat</keyword>
<dbReference type="InterPro" id="IPR013105">
    <property type="entry name" value="TPR_2"/>
</dbReference>
<evidence type="ECO:0000256" key="3">
    <source>
        <dbReference type="PROSITE-ProRule" id="PRU00339"/>
    </source>
</evidence>
<dbReference type="SMART" id="SM00028">
    <property type="entry name" value="TPR"/>
    <property type="match status" value="4"/>
</dbReference>
<evidence type="ECO:0000313" key="5">
    <source>
        <dbReference type="EMBL" id="MCA9376906.1"/>
    </source>
</evidence>
<gene>
    <name evidence="5" type="ORF">KC685_03230</name>
</gene>